<dbReference type="InterPro" id="IPR050957">
    <property type="entry name" value="BMP_lipoprotein"/>
</dbReference>
<dbReference type="GO" id="GO:0005886">
    <property type="term" value="C:plasma membrane"/>
    <property type="evidence" value="ECO:0007669"/>
    <property type="project" value="UniProtKB-SubCell"/>
</dbReference>
<comment type="subcellular location">
    <subcellularLocation>
        <location evidence="1">Cell membrane</location>
        <topology evidence="1">Lipid-anchor</topology>
    </subcellularLocation>
</comment>
<evidence type="ECO:0000313" key="9">
    <source>
        <dbReference type="Proteomes" id="UP000317316"/>
    </source>
</evidence>
<comment type="similarity">
    <text evidence="2">Belongs to the BMP lipoprotein family.</text>
</comment>
<keyword evidence="5" id="KW-0472">Membrane</keyword>
<dbReference type="AlphaFoldDB" id="A0A544T735"/>
<keyword evidence="9" id="KW-1185">Reference proteome</keyword>
<dbReference type="RefSeq" id="WP_142539145.1">
    <property type="nucleotide sequence ID" value="NZ_BMIE01000004.1"/>
</dbReference>
<dbReference type="Proteomes" id="UP000317316">
    <property type="component" value="Unassembled WGS sequence"/>
</dbReference>
<dbReference type="PANTHER" id="PTHR34296:SF2">
    <property type="entry name" value="ABC TRANSPORTER GUANOSINE-BINDING PROTEIN NUPN"/>
    <property type="match status" value="1"/>
</dbReference>
<sequence>MKKGIILSTFIVLALILTGCSNKEERTNANERVKIGVMLSDDGLGDQSFSDLGLIGLEQARDELNISFDYREIQHTKTYENGLEELVAQGNDLIIGLGFSLQEALETIAPKYPDTIFVLIDSVSDVPNIYNVTFKEDEGSYLLGALAALRTESNVVGFIGGMDTPLIQKFEKGFTAGVKSQNPEAQVLTTYANSFGDDKLGASIAREMIAGGADFIYPAAGFTGVGAILETQKAGIYSFGVDSDQYYLAENSIVTSMLKQVDIAIFNTIKEFVETGKISEKNQVLGIKEKGVNLAPIRVINLSPDEQSKLDKLQEEISNGSITIQ</sequence>
<keyword evidence="6" id="KW-0449">Lipoprotein</keyword>
<dbReference type="OrthoDB" id="9784230at2"/>
<comment type="caution">
    <text evidence="8">The sequence shown here is derived from an EMBL/GenBank/DDBJ whole genome shotgun (WGS) entry which is preliminary data.</text>
</comment>
<accession>A0A544T735</accession>
<dbReference type="Pfam" id="PF02608">
    <property type="entry name" value="Bmp"/>
    <property type="match status" value="1"/>
</dbReference>
<dbReference type="SUPFAM" id="SSF53822">
    <property type="entry name" value="Periplasmic binding protein-like I"/>
    <property type="match status" value="1"/>
</dbReference>
<name>A0A544T735_9BACI</name>
<keyword evidence="3" id="KW-1003">Cell membrane</keyword>
<keyword evidence="4" id="KW-0732">Signal</keyword>
<evidence type="ECO:0000313" key="8">
    <source>
        <dbReference type="EMBL" id="TQR13264.1"/>
    </source>
</evidence>
<dbReference type="EMBL" id="VDGH01000006">
    <property type="protein sequence ID" value="TQR13264.1"/>
    <property type="molecule type" value="Genomic_DNA"/>
</dbReference>
<dbReference type="CDD" id="cd06354">
    <property type="entry name" value="PBP1_PrnA-like"/>
    <property type="match status" value="1"/>
</dbReference>
<organism evidence="8 9">
    <name type="scientific">Psychrobacillus lasiicapitis</name>
    <dbReference type="NCBI Taxonomy" id="1636719"/>
    <lineage>
        <taxon>Bacteria</taxon>
        <taxon>Bacillati</taxon>
        <taxon>Bacillota</taxon>
        <taxon>Bacilli</taxon>
        <taxon>Bacillales</taxon>
        <taxon>Bacillaceae</taxon>
        <taxon>Psychrobacillus</taxon>
    </lineage>
</organism>
<dbReference type="InterPro" id="IPR003760">
    <property type="entry name" value="PnrA-like"/>
</dbReference>
<dbReference type="Gene3D" id="3.40.50.2300">
    <property type="match status" value="2"/>
</dbReference>
<reference evidence="8 9" key="1">
    <citation type="submission" date="2019-05" db="EMBL/GenBank/DDBJ databases">
        <title>Psychrobacillus vulpis sp. nov., a new species isolated from feces of a red fox that inhabits in The Tablas de Daimiel Natural Park, Albacete, Spain.</title>
        <authorList>
            <person name="Rodriguez M."/>
            <person name="Reina J.C."/>
            <person name="Bejar V."/>
            <person name="Llamas I."/>
        </authorList>
    </citation>
    <scope>NUCLEOTIDE SEQUENCE [LARGE SCALE GENOMIC DNA]</scope>
    <source>
        <strain evidence="8 9">NEAU-3TGS17</strain>
    </source>
</reference>
<evidence type="ECO:0000256" key="6">
    <source>
        <dbReference type="ARBA" id="ARBA00023288"/>
    </source>
</evidence>
<evidence type="ECO:0000256" key="4">
    <source>
        <dbReference type="ARBA" id="ARBA00022729"/>
    </source>
</evidence>
<feature type="domain" description="ABC transporter substrate-binding protein PnrA-like" evidence="7">
    <location>
        <begin position="37"/>
        <end position="320"/>
    </location>
</feature>
<dbReference type="InterPro" id="IPR028082">
    <property type="entry name" value="Peripla_BP_I"/>
</dbReference>
<evidence type="ECO:0000256" key="3">
    <source>
        <dbReference type="ARBA" id="ARBA00022475"/>
    </source>
</evidence>
<proteinExistence type="inferred from homology"/>
<dbReference type="PROSITE" id="PS51257">
    <property type="entry name" value="PROKAR_LIPOPROTEIN"/>
    <property type="match status" value="1"/>
</dbReference>
<evidence type="ECO:0000256" key="5">
    <source>
        <dbReference type="ARBA" id="ARBA00023136"/>
    </source>
</evidence>
<evidence type="ECO:0000256" key="1">
    <source>
        <dbReference type="ARBA" id="ARBA00004193"/>
    </source>
</evidence>
<dbReference type="PANTHER" id="PTHR34296">
    <property type="entry name" value="TRANSCRIPTIONAL ACTIVATOR PROTEIN MED"/>
    <property type="match status" value="1"/>
</dbReference>
<evidence type="ECO:0000256" key="2">
    <source>
        <dbReference type="ARBA" id="ARBA00008610"/>
    </source>
</evidence>
<evidence type="ECO:0000259" key="7">
    <source>
        <dbReference type="Pfam" id="PF02608"/>
    </source>
</evidence>
<gene>
    <name evidence="8" type="ORF">FG382_12190</name>
</gene>
<protein>
    <submittedName>
        <fullName evidence="8">BMP family ABC transporter substrate-binding protein</fullName>
    </submittedName>
</protein>